<keyword evidence="1" id="KW-0175">Coiled coil</keyword>
<protein>
    <submittedName>
        <fullName evidence="3">Leucine-rich repeat and coiled-coil domain-containing protein 1</fullName>
    </submittedName>
</protein>
<evidence type="ECO:0000256" key="1">
    <source>
        <dbReference type="SAM" id="Coils"/>
    </source>
</evidence>
<sequence>MALRIEADRYNELFNSSEVLKSRVSELDETNRELQQREESARQLVAELTAAMKEQKSKATSQQKSNLLVQHNQKERIATLETHLEEARSRLTNIENLKNEQKHIKAELAAQESLVAGLRAERRNWSEELAQQSSALAQDRGRLESKIEAQAIEIVSLKKSLENEVDAVKIKTKIIDDQADSIRNLKKALVDTQNEVKRAQTESLQIQQKLEDQISQLKRELEESTGRIQRLSARKGELKDTVVELEAKLDEMKSQNDAMSSRWHDRSTLLDKLEKQVEQMRRGWDKEQQLLIAERDEAKAHSAALQEQMERMDSSFRKQLSATIEANDRAISAARSDAEMIRSNCENRVAEVEAEMRVVLEETEEARQAMEARLRKISTVLYDPSSTDCTSTPDRPVLHGYYPHTCPHVNEWRATPPPPPPPMPHPTISSGFSSSARLGPSLSSSPVGPPVHSCLRATRPNSPFEQEIGPICESGTCCSPH</sequence>
<feature type="compositionally biased region" description="Low complexity" evidence="2">
    <location>
        <begin position="433"/>
        <end position="446"/>
    </location>
</feature>
<feature type="compositionally biased region" description="Pro residues" evidence="2">
    <location>
        <begin position="415"/>
        <end position="425"/>
    </location>
</feature>
<dbReference type="AlphaFoldDB" id="A0A504YG32"/>
<proteinExistence type="predicted"/>
<feature type="region of interest" description="Disordered" evidence="2">
    <location>
        <begin position="412"/>
        <end position="450"/>
    </location>
</feature>
<dbReference type="Gene3D" id="1.10.287.1490">
    <property type="match status" value="1"/>
</dbReference>
<organism evidence="3 4">
    <name type="scientific">Fasciola gigantica</name>
    <name type="common">Giant liver fluke</name>
    <dbReference type="NCBI Taxonomy" id="46835"/>
    <lineage>
        <taxon>Eukaryota</taxon>
        <taxon>Metazoa</taxon>
        <taxon>Spiralia</taxon>
        <taxon>Lophotrochozoa</taxon>
        <taxon>Platyhelminthes</taxon>
        <taxon>Trematoda</taxon>
        <taxon>Digenea</taxon>
        <taxon>Plagiorchiida</taxon>
        <taxon>Echinostomata</taxon>
        <taxon>Echinostomatoidea</taxon>
        <taxon>Fasciolidae</taxon>
        <taxon>Fasciola</taxon>
    </lineage>
</organism>
<gene>
    <name evidence="3" type="ORF">FGIG_11202</name>
</gene>
<feature type="coiled-coil region" evidence="1">
    <location>
        <begin position="335"/>
        <end position="380"/>
    </location>
</feature>
<dbReference type="EMBL" id="SUNJ01010964">
    <property type="protein sequence ID" value="TPP59229.1"/>
    <property type="molecule type" value="Genomic_DNA"/>
</dbReference>
<name>A0A504YG32_FASGI</name>
<accession>A0A504YG32</accession>
<evidence type="ECO:0000313" key="4">
    <source>
        <dbReference type="Proteomes" id="UP000316759"/>
    </source>
</evidence>
<evidence type="ECO:0000256" key="2">
    <source>
        <dbReference type="SAM" id="MobiDB-lite"/>
    </source>
</evidence>
<reference evidence="3 4" key="1">
    <citation type="submission" date="2019-04" db="EMBL/GenBank/DDBJ databases">
        <title>Annotation for the trematode Fasciola gigantica.</title>
        <authorList>
            <person name="Choi Y.-J."/>
        </authorList>
    </citation>
    <scope>NUCLEOTIDE SEQUENCE [LARGE SCALE GENOMIC DNA]</scope>
    <source>
        <strain evidence="3">Uganda_cow_1</strain>
    </source>
</reference>
<dbReference type="Proteomes" id="UP000316759">
    <property type="component" value="Unassembled WGS sequence"/>
</dbReference>
<keyword evidence="4" id="KW-1185">Reference proteome</keyword>
<evidence type="ECO:0000313" key="3">
    <source>
        <dbReference type="EMBL" id="TPP59229.1"/>
    </source>
</evidence>
<dbReference type="STRING" id="46835.A0A504YG32"/>
<comment type="caution">
    <text evidence="3">The sequence shown here is derived from an EMBL/GenBank/DDBJ whole genome shotgun (WGS) entry which is preliminary data.</text>
</comment>
<dbReference type="OrthoDB" id="7451790at2759"/>
<feature type="coiled-coil region" evidence="1">
    <location>
        <begin position="17"/>
        <end position="128"/>
    </location>
</feature>
<feature type="coiled-coil region" evidence="1">
    <location>
        <begin position="175"/>
        <end position="290"/>
    </location>
</feature>